<keyword evidence="4" id="KW-1185">Reference proteome</keyword>
<protein>
    <submittedName>
        <fullName evidence="2 5">Uncharacterized protein</fullName>
    </submittedName>
</protein>
<dbReference type="Proteomes" id="UP000038040">
    <property type="component" value="Unplaced"/>
</dbReference>
<feature type="compositionally biased region" description="Polar residues" evidence="1">
    <location>
        <begin position="135"/>
        <end position="177"/>
    </location>
</feature>
<sequence length="202" mass="22247">MGNQNAKKRRDGKKPAPSTNEISLERPMKRSASAQPDCDLHASNISRDCHSSTDSLPSTSQLPIPTLIEQSNCSNSGYEQRAKDLISSNYDNGNESKTNAVNHIYDHGNGGQSHEVSSYLSPHFLGGTKMKKSHSSQQLNSDKQHFFNNPASSPDSDTPAYSSRRSRNPAEQTTISPSKIVKSHTSHNFQGYGMKFFSLFLT</sequence>
<feature type="region of interest" description="Disordered" evidence="1">
    <location>
        <begin position="125"/>
        <end position="182"/>
    </location>
</feature>
<dbReference type="Proteomes" id="UP000274756">
    <property type="component" value="Unassembled WGS sequence"/>
</dbReference>
<evidence type="ECO:0000256" key="1">
    <source>
        <dbReference type="SAM" id="MobiDB-lite"/>
    </source>
</evidence>
<name>A0A158Q652_DRAME</name>
<evidence type="ECO:0000313" key="5">
    <source>
        <dbReference type="WBParaSite" id="DME_0000909801-mRNA-1"/>
    </source>
</evidence>
<organism evidence="3 5">
    <name type="scientific">Dracunculus medinensis</name>
    <name type="common">Guinea worm</name>
    <dbReference type="NCBI Taxonomy" id="318479"/>
    <lineage>
        <taxon>Eukaryota</taxon>
        <taxon>Metazoa</taxon>
        <taxon>Ecdysozoa</taxon>
        <taxon>Nematoda</taxon>
        <taxon>Chromadorea</taxon>
        <taxon>Rhabditida</taxon>
        <taxon>Spirurina</taxon>
        <taxon>Dracunculoidea</taxon>
        <taxon>Dracunculidae</taxon>
        <taxon>Dracunculus</taxon>
    </lineage>
</organism>
<evidence type="ECO:0000313" key="3">
    <source>
        <dbReference type="Proteomes" id="UP000038040"/>
    </source>
</evidence>
<feature type="region of interest" description="Disordered" evidence="1">
    <location>
        <begin position="1"/>
        <end position="63"/>
    </location>
</feature>
<gene>
    <name evidence="2" type="ORF">DME_LOCUS10602</name>
</gene>
<accession>A0A158Q652</accession>
<dbReference type="EMBL" id="UYYG01001228">
    <property type="protein sequence ID" value="VDN60629.1"/>
    <property type="molecule type" value="Genomic_DNA"/>
</dbReference>
<feature type="compositionally biased region" description="Polar residues" evidence="1">
    <location>
        <begin position="52"/>
        <end position="63"/>
    </location>
</feature>
<reference evidence="5" key="1">
    <citation type="submission" date="2016-04" db="UniProtKB">
        <authorList>
            <consortium name="WormBaseParasite"/>
        </authorList>
    </citation>
    <scope>IDENTIFICATION</scope>
</reference>
<reference evidence="2 4" key="2">
    <citation type="submission" date="2018-11" db="EMBL/GenBank/DDBJ databases">
        <authorList>
            <consortium name="Pathogen Informatics"/>
        </authorList>
    </citation>
    <scope>NUCLEOTIDE SEQUENCE [LARGE SCALE GENOMIC DNA]</scope>
</reference>
<evidence type="ECO:0000313" key="4">
    <source>
        <dbReference type="Proteomes" id="UP000274756"/>
    </source>
</evidence>
<dbReference type="WBParaSite" id="DME_0000909801-mRNA-1">
    <property type="protein sequence ID" value="DME_0000909801-mRNA-1"/>
    <property type="gene ID" value="DME_0000909801"/>
</dbReference>
<dbReference type="AlphaFoldDB" id="A0A158Q652"/>
<proteinExistence type="predicted"/>
<feature type="compositionally biased region" description="Basic residues" evidence="1">
    <location>
        <begin position="1"/>
        <end position="12"/>
    </location>
</feature>
<evidence type="ECO:0000313" key="2">
    <source>
        <dbReference type="EMBL" id="VDN60629.1"/>
    </source>
</evidence>